<reference evidence="2" key="1">
    <citation type="submission" date="2016-10" db="EMBL/GenBank/DDBJ databases">
        <authorList>
            <person name="Varghese N."/>
            <person name="Submissions S."/>
        </authorList>
    </citation>
    <scope>NUCLEOTIDE SEQUENCE [LARGE SCALE GENOMIC DNA]</scope>
    <source>
        <strain evidence="2">P18</strain>
    </source>
</reference>
<organism evidence="1 2">
    <name type="scientific">Butyrivibrio proteoclasticus</name>
    <dbReference type="NCBI Taxonomy" id="43305"/>
    <lineage>
        <taxon>Bacteria</taxon>
        <taxon>Bacillati</taxon>
        <taxon>Bacillota</taxon>
        <taxon>Clostridia</taxon>
        <taxon>Lachnospirales</taxon>
        <taxon>Lachnospiraceae</taxon>
        <taxon>Butyrivibrio</taxon>
    </lineage>
</organism>
<gene>
    <name evidence="1" type="ORF">SAMN04487928_15114</name>
</gene>
<dbReference type="Proteomes" id="UP000182624">
    <property type="component" value="Unassembled WGS sequence"/>
</dbReference>
<dbReference type="AlphaFoldDB" id="A0A1I5YNP8"/>
<dbReference type="OrthoDB" id="2004349at2"/>
<evidence type="ECO:0000313" key="1">
    <source>
        <dbReference type="EMBL" id="SFQ45866.1"/>
    </source>
</evidence>
<sequence>MMAPNIKDMENRLNTLYWTDSEKYMELLDVIKGMGFKVYRNTNGKHRVRMDMSNAFGGIFKDIL</sequence>
<proteinExistence type="predicted"/>
<keyword evidence="2" id="KW-1185">Reference proteome</keyword>
<dbReference type="EMBL" id="FOXO01000051">
    <property type="protein sequence ID" value="SFQ45866.1"/>
    <property type="molecule type" value="Genomic_DNA"/>
</dbReference>
<dbReference type="RefSeq" id="WP_074892042.1">
    <property type="nucleotide sequence ID" value="NZ_FOXO01000051.1"/>
</dbReference>
<evidence type="ECO:0000313" key="2">
    <source>
        <dbReference type="Proteomes" id="UP000182624"/>
    </source>
</evidence>
<protein>
    <submittedName>
        <fullName evidence="1">Uncharacterized protein</fullName>
    </submittedName>
</protein>
<accession>A0A1I5YNP8</accession>
<name>A0A1I5YNP8_9FIRM</name>